<sequence length="268" mass="28499">MRVADLGEMDGPMLLFGGPYSNLAALEALIAQARVRGLPPERTICTGDVVAYCAEPAECVARIRALGCHVIAGNCERQLAAGESDCGCGFDEGSACDLLSAGWYGFADARIGSADRDWMRGLPDLAVFRHAGRRHGVVHGGVTDIARFLWPVSPDDAFAQEFAAFAEIAGPVDAIIAGHCGIPFVRETPWGRWINAGVIGMPPNDGRPATRFALLDSGRAEIEELDHDHRAARAAMERAGLTQGYHAALCSGYWPSEDVLPAVLRASG</sequence>
<comment type="similarity">
    <text evidence="1">Belongs to the metallophosphoesterase superfamily. YfcE family.</text>
</comment>
<dbReference type="InterPro" id="IPR024654">
    <property type="entry name" value="Calcineurin-like_PHP_lpxH"/>
</dbReference>
<evidence type="ECO:0000313" key="4">
    <source>
        <dbReference type="Proteomes" id="UP000236742"/>
    </source>
</evidence>
<dbReference type="InterPro" id="IPR029052">
    <property type="entry name" value="Metallo-depent_PP-like"/>
</dbReference>
<organism evidence="3 4">
    <name type="scientific">Jhaorihella thermophila</name>
    <dbReference type="NCBI Taxonomy" id="488547"/>
    <lineage>
        <taxon>Bacteria</taxon>
        <taxon>Pseudomonadati</taxon>
        <taxon>Pseudomonadota</taxon>
        <taxon>Alphaproteobacteria</taxon>
        <taxon>Rhodobacterales</taxon>
        <taxon>Paracoccaceae</taxon>
        <taxon>Jhaorihella</taxon>
    </lineage>
</organism>
<name>A0A1H5SCT9_9RHOB</name>
<keyword evidence="4" id="KW-1185">Reference proteome</keyword>
<dbReference type="EMBL" id="FNVD01000001">
    <property type="protein sequence ID" value="SEF48392.1"/>
    <property type="molecule type" value="Genomic_DNA"/>
</dbReference>
<evidence type="ECO:0000259" key="2">
    <source>
        <dbReference type="Pfam" id="PF12850"/>
    </source>
</evidence>
<dbReference type="Gene3D" id="3.60.21.10">
    <property type="match status" value="1"/>
</dbReference>
<dbReference type="AlphaFoldDB" id="A0A1H5SCT9"/>
<accession>A0A1H5SCT9</accession>
<dbReference type="CDD" id="cd00838">
    <property type="entry name" value="MPP_superfamily"/>
    <property type="match status" value="1"/>
</dbReference>
<dbReference type="InterPro" id="IPR011152">
    <property type="entry name" value="Pesterase_MJ0912"/>
</dbReference>
<gene>
    <name evidence="3" type="ORF">SAMN05421751_101457</name>
</gene>
<dbReference type="PIRSF" id="PIRSF000883">
    <property type="entry name" value="Pesterase_MJ0912"/>
    <property type="match status" value="1"/>
</dbReference>
<feature type="domain" description="Calcineurin-like phosphoesterase" evidence="2">
    <location>
        <begin position="34"/>
        <end position="216"/>
    </location>
</feature>
<dbReference type="OrthoDB" id="9813918at2"/>
<dbReference type="Proteomes" id="UP000236742">
    <property type="component" value="Unassembled WGS sequence"/>
</dbReference>
<proteinExistence type="inferred from homology"/>
<evidence type="ECO:0000256" key="1">
    <source>
        <dbReference type="ARBA" id="ARBA00008950"/>
    </source>
</evidence>
<evidence type="ECO:0000313" key="3">
    <source>
        <dbReference type="EMBL" id="SEF48392.1"/>
    </source>
</evidence>
<protein>
    <submittedName>
        <fullName evidence="3">Calcineurin-like phosphoesterase superfamily domain-containing protein</fullName>
    </submittedName>
</protein>
<reference evidence="3 4" key="1">
    <citation type="submission" date="2016-10" db="EMBL/GenBank/DDBJ databases">
        <authorList>
            <person name="de Groot N.N."/>
        </authorList>
    </citation>
    <scope>NUCLEOTIDE SEQUENCE [LARGE SCALE GENOMIC DNA]</scope>
    <source>
        <strain evidence="3 4">DSM 23413</strain>
    </source>
</reference>
<dbReference type="SUPFAM" id="SSF56300">
    <property type="entry name" value="Metallo-dependent phosphatases"/>
    <property type="match status" value="1"/>
</dbReference>
<dbReference type="Pfam" id="PF12850">
    <property type="entry name" value="Metallophos_2"/>
    <property type="match status" value="1"/>
</dbReference>